<gene>
    <name evidence="2" type="ORF">ACFQ2Z_04360</name>
</gene>
<protein>
    <recommendedName>
        <fullName evidence="4">Proteinase inhibitor I42 chagasin domain-containing protein</fullName>
    </recommendedName>
</protein>
<keyword evidence="1" id="KW-0732">Signal</keyword>
<feature type="signal peptide" evidence="1">
    <location>
        <begin position="1"/>
        <end position="19"/>
    </location>
</feature>
<reference evidence="3" key="1">
    <citation type="journal article" date="2019" name="Int. J. Syst. Evol. Microbiol.">
        <title>The Global Catalogue of Microorganisms (GCM) 10K type strain sequencing project: providing services to taxonomists for standard genome sequencing and annotation.</title>
        <authorList>
            <consortium name="The Broad Institute Genomics Platform"/>
            <consortium name="The Broad Institute Genome Sequencing Center for Infectious Disease"/>
            <person name="Wu L."/>
            <person name="Ma J."/>
        </authorList>
    </citation>
    <scope>NUCLEOTIDE SEQUENCE [LARGE SCALE GENOMIC DNA]</scope>
    <source>
        <strain evidence="3">CCUG 48216</strain>
    </source>
</reference>
<dbReference type="PROSITE" id="PS51257">
    <property type="entry name" value="PROKAR_LIPOPROTEIN"/>
    <property type="match status" value="1"/>
</dbReference>
<name>A0ABW3S8Q0_9BACL</name>
<keyword evidence="3" id="KW-1185">Reference proteome</keyword>
<evidence type="ECO:0000313" key="2">
    <source>
        <dbReference type="EMBL" id="MFD1180582.1"/>
    </source>
</evidence>
<comment type="caution">
    <text evidence="2">The sequence shown here is derived from an EMBL/GenBank/DDBJ whole genome shotgun (WGS) entry which is preliminary data.</text>
</comment>
<accession>A0ABW3S8Q0</accession>
<dbReference type="Proteomes" id="UP001597211">
    <property type="component" value="Unassembled WGS sequence"/>
</dbReference>
<dbReference type="EMBL" id="JBHTKZ010000004">
    <property type="protein sequence ID" value="MFD1180582.1"/>
    <property type="molecule type" value="Genomic_DNA"/>
</dbReference>
<feature type="chain" id="PRO_5046990857" description="Proteinase inhibitor I42 chagasin domain-containing protein" evidence="1">
    <location>
        <begin position="20"/>
        <end position="139"/>
    </location>
</feature>
<evidence type="ECO:0000256" key="1">
    <source>
        <dbReference type="SAM" id="SignalP"/>
    </source>
</evidence>
<sequence>MKTMNITGICFLFALLLSACNNQQTVSEQSPIMDGKAEILEVSTDLPKNAGWWIVHKDVNAMTIQVEAKHVETVLFWITPTGTETWGERELIGYDKDGSDGWSLTWNFGNRSFHDRIYVQALGSDGATQNTEIISITSE</sequence>
<dbReference type="RefSeq" id="WP_240267739.1">
    <property type="nucleotide sequence ID" value="NZ_JAKSXN010000004.1"/>
</dbReference>
<organism evidence="2 3">
    <name type="scientific">Paenibacillus timonensis</name>
    <dbReference type="NCBI Taxonomy" id="225915"/>
    <lineage>
        <taxon>Bacteria</taxon>
        <taxon>Bacillati</taxon>
        <taxon>Bacillota</taxon>
        <taxon>Bacilli</taxon>
        <taxon>Bacillales</taxon>
        <taxon>Paenibacillaceae</taxon>
        <taxon>Paenibacillus</taxon>
    </lineage>
</organism>
<evidence type="ECO:0008006" key="4">
    <source>
        <dbReference type="Google" id="ProtNLM"/>
    </source>
</evidence>
<proteinExistence type="predicted"/>
<evidence type="ECO:0000313" key="3">
    <source>
        <dbReference type="Proteomes" id="UP001597211"/>
    </source>
</evidence>